<keyword evidence="4 8" id="KW-1133">Transmembrane helix</keyword>
<evidence type="ECO:0000256" key="6">
    <source>
        <dbReference type="ARBA" id="ARBA00023136"/>
    </source>
</evidence>
<dbReference type="Pfam" id="PF00520">
    <property type="entry name" value="Ion_trans"/>
    <property type="match status" value="1"/>
</dbReference>
<evidence type="ECO:0000256" key="2">
    <source>
        <dbReference type="ARBA" id="ARBA00022448"/>
    </source>
</evidence>
<evidence type="ECO:0000256" key="3">
    <source>
        <dbReference type="ARBA" id="ARBA00022692"/>
    </source>
</evidence>
<dbReference type="InterPro" id="IPR018490">
    <property type="entry name" value="cNMP-bd_dom_sf"/>
</dbReference>
<feature type="region of interest" description="Disordered" evidence="7">
    <location>
        <begin position="22"/>
        <end position="92"/>
    </location>
</feature>
<keyword evidence="2" id="KW-0813">Transport</keyword>
<name>A0ABR1G8V5_AURAN</name>
<dbReference type="GO" id="GO:0034220">
    <property type="term" value="P:monoatomic ion transmembrane transport"/>
    <property type="evidence" value="ECO:0007669"/>
    <property type="project" value="UniProtKB-KW"/>
</dbReference>
<dbReference type="CDD" id="cd00038">
    <property type="entry name" value="CAP_ED"/>
    <property type="match status" value="1"/>
</dbReference>
<dbReference type="PANTHER" id="PTHR47823:SF11">
    <property type="entry name" value="K+-CHANNEL ERG AND RELATED PROTEINS"/>
    <property type="match status" value="1"/>
</dbReference>
<reference evidence="10 11" key="1">
    <citation type="submission" date="2024-03" db="EMBL/GenBank/DDBJ databases">
        <title>Aureococcus anophagefferens CCMP1851 and Kratosvirus quantuckense: Draft genome of a second virus-susceptible host strain in the model system.</title>
        <authorList>
            <person name="Chase E."/>
            <person name="Truchon A.R."/>
            <person name="Schepens W."/>
            <person name="Wilhelm S.W."/>
        </authorList>
    </citation>
    <scope>NUCLEOTIDE SEQUENCE [LARGE SCALE GENOMIC DNA]</scope>
    <source>
        <strain evidence="10 11">CCMP1851</strain>
    </source>
</reference>
<comment type="caution">
    <text evidence="10">The sequence shown here is derived from an EMBL/GenBank/DDBJ whole genome shotgun (WGS) entry which is preliminary data.</text>
</comment>
<keyword evidence="3 8" id="KW-0812">Transmembrane</keyword>
<dbReference type="SUPFAM" id="SSF51206">
    <property type="entry name" value="cAMP-binding domain-like"/>
    <property type="match status" value="1"/>
</dbReference>
<keyword evidence="10" id="KW-0407">Ion channel</keyword>
<evidence type="ECO:0000256" key="8">
    <source>
        <dbReference type="SAM" id="Phobius"/>
    </source>
</evidence>
<evidence type="ECO:0000259" key="9">
    <source>
        <dbReference type="PROSITE" id="PS50042"/>
    </source>
</evidence>
<dbReference type="InterPro" id="IPR014710">
    <property type="entry name" value="RmlC-like_jellyroll"/>
</dbReference>
<evidence type="ECO:0000256" key="7">
    <source>
        <dbReference type="SAM" id="MobiDB-lite"/>
    </source>
</evidence>
<feature type="transmembrane region" description="Helical" evidence="8">
    <location>
        <begin position="309"/>
        <end position="332"/>
    </location>
</feature>
<keyword evidence="6 8" id="KW-0472">Membrane</keyword>
<protein>
    <submittedName>
        <fullName evidence="10">Voltage-gated potassium channel</fullName>
    </submittedName>
</protein>
<sequence>MATVLPVAADGGGCDVELAALSDAPPAANRGKRASSPAGLEPYRAQAEAPAASQLPAVDGEGAAPLDGAHDGGGEMKAPDSPRYEPAEPVHSEKARTLWTNVRQTIFEPGGLHSAMPVEYEAKRRTEEIVVKVAPSKPPNFVRNRHLLVHPEGDLRLYWDLIQIVALVYVSLMVPLRMGLSWSAIGAWFIIESIIDAYFIADVAFSFTTAVFLYDEQGAHLCSDRRKIASSYVRGYFLIDILACAPIDQVQRGLVGKIWCSYKIRNPCSPNVTRFQAFKLLKVLRMFRLLKLLRLFRLRRLFLKYQDRVLDWMPVISSMKLCLVLVFASHWMGCVYASVYKFQESDKATTNWEKWVACVYWAMQTITTVGYGDLTSKNTDARLVATAAMAVGGLIFGWLIQYVLTVVNPDTFEHKQQARLERVVRYLRANGLSKDVSLRVVRHVRNQNSRQREDKSVLTEIPRQLRAEICLELYSDVTRRVPFFAGAGDAFVTEICTHLAPLTTPAGDLIYSQSDPADALYVVLTGRVAVLVRPDMDPRDVLTQHGRYGPEHVTQRRQGPAKPKLITTLESGAVFGEGGLCDLDRRLETTKAAVTADLLTVDGEDMKRALSLAPNLHWRLVKKHAHLVVKSLGETRPAAQCLLRMNLPDLVRSTDIFNDLTLRDRIRAFTRAKVTVKEDWRECLIASRTEWERRHFGVGATPAGAPSGPRPSLSNDARASLRARVVEVALGPRGRCRATRRSAWSGASRRASARRPRLDDLAAQVARLTAVATAALERNTRLAPLASPS</sequence>
<feature type="transmembrane region" description="Helical" evidence="8">
    <location>
        <begin position="383"/>
        <end position="404"/>
    </location>
</feature>
<dbReference type="SMART" id="SM00100">
    <property type="entry name" value="cNMP"/>
    <property type="match status" value="1"/>
</dbReference>
<dbReference type="SUPFAM" id="SSF81324">
    <property type="entry name" value="Voltage-gated potassium channels"/>
    <property type="match status" value="1"/>
</dbReference>
<dbReference type="EMBL" id="JBBJCI010000078">
    <property type="protein sequence ID" value="KAK7249467.1"/>
    <property type="molecule type" value="Genomic_DNA"/>
</dbReference>
<accession>A0ABR1G8V5</accession>
<dbReference type="Gene3D" id="2.60.120.10">
    <property type="entry name" value="Jelly Rolls"/>
    <property type="match status" value="1"/>
</dbReference>
<evidence type="ECO:0000313" key="10">
    <source>
        <dbReference type="EMBL" id="KAK7249467.1"/>
    </source>
</evidence>
<feature type="domain" description="Cyclic nucleotide-binding" evidence="9">
    <location>
        <begin position="483"/>
        <end position="610"/>
    </location>
</feature>
<comment type="subcellular location">
    <subcellularLocation>
        <location evidence="1">Membrane</location>
        <topology evidence="1">Multi-pass membrane protein</topology>
    </subcellularLocation>
</comment>
<proteinExistence type="predicted"/>
<keyword evidence="5" id="KW-0406">Ion transport</keyword>
<gene>
    <name evidence="10" type="ORF">SO694_00049146</name>
</gene>
<evidence type="ECO:0000256" key="5">
    <source>
        <dbReference type="ARBA" id="ARBA00023065"/>
    </source>
</evidence>
<feature type="compositionally biased region" description="Basic and acidic residues" evidence="7">
    <location>
        <begin position="68"/>
        <end position="92"/>
    </location>
</feature>
<organism evidence="10 11">
    <name type="scientific">Aureococcus anophagefferens</name>
    <name type="common">Harmful bloom alga</name>
    <dbReference type="NCBI Taxonomy" id="44056"/>
    <lineage>
        <taxon>Eukaryota</taxon>
        <taxon>Sar</taxon>
        <taxon>Stramenopiles</taxon>
        <taxon>Ochrophyta</taxon>
        <taxon>Pelagophyceae</taxon>
        <taxon>Pelagomonadales</taxon>
        <taxon>Pelagomonadaceae</taxon>
        <taxon>Aureococcus</taxon>
    </lineage>
</organism>
<dbReference type="InterPro" id="IPR000595">
    <property type="entry name" value="cNMP-bd_dom"/>
</dbReference>
<dbReference type="PANTHER" id="PTHR47823">
    <property type="entry name" value="ION_TRANS DOMAIN-CONTAINING PROTEIN"/>
    <property type="match status" value="1"/>
</dbReference>
<dbReference type="Gene3D" id="1.10.287.70">
    <property type="match status" value="1"/>
</dbReference>
<dbReference type="InterPro" id="IPR005821">
    <property type="entry name" value="Ion_trans_dom"/>
</dbReference>
<evidence type="ECO:0000313" key="11">
    <source>
        <dbReference type="Proteomes" id="UP001363151"/>
    </source>
</evidence>
<dbReference type="PROSITE" id="PS50042">
    <property type="entry name" value="CNMP_BINDING_3"/>
    <property type="match status" value="1"/>
</dbReference>
<keyword evidence="11" id="KW-1185">Reference proteome</keyword>
<evidence type="ECO:0000256" key="1">
    <source>
        <dbReference type="ARBA" id="ARBA00004141"/>
    </source>
</evidence>
<evidence type="ECO:0000256" key="4">
    <source>
        <dbReference type="ARBA" id="ARBA00022989"/>
    </source>
</evidence>
<dbReference type="Proteomes" id="UP001363151">
    <property type="component" value="Unassembled WGS sequence"/>
</dbReference>